<dbReference type="GO" id="GO:0006281">
    <property type="term" value="P:DNA repair"/>
    <property type="evidence" value="ECO:0007669"/>
    <property type="project" value="TreeGrafter"/>
</dbReference>
<keyword evidence="5" id="KW-0067">ATP-binding</keyword>
<feature type="compositionally biased region" description="Polar residues" evidence="6">
    <location>
        <begin position="756"/>
        <end position="770"/>
    </location>
</feature>
<dbReference type="GO" id="GO:0005524">
    <property type="term" value="F:ATP binding"/>
    <property type="evidence" value="ECO:0007669"/>
    <property type="project" value="UniProtKB-KW"/>
</dbReference>
<evidence type="ECO:0000256" key="4">
    <source>
        <dbReference type="ARBA" id="ARBA00022833"/>
    </source>
</evidence>
<dbReference type="InterPro" id="IPR050238">
    <property type="entry name" value="DNA_Rep/Repair_Clamp_Loader"/>
</dbReference>
<dbReference type="SUPFAM" id="SSF52540">
    <property type="entry name" value="P-loop containing nucleoside triphosphate hydrolases"/>
    <property type="match status" value="1"/>
</dbReference>
<dbReference type="GO" id="GO:0009360">
    <property type="term" value="C:DNA polymerase III complex"/>
    <property type="evidence" value="ECO:0007669"/>
    <property type="project" value="InterPro"/>
</dbReference>
<feature type="compositionally biased region" description="Polar residues" evidence="6">
    <location>
        <begin position="868"/>
        <end position="886"/>
    </location>
</feature>
<dbReference type="GO" id="GO:0003689">
    <property type="term" value="F:DNA clamp loader activity"/>
    <property type="evidence" value="ECO:0007669"/>
    <property type="project" value="TreeGrafter"/>
</dbReference>
<protein>
    <submittedName>
        <fullName evidence="9">DNA polymerase III</fullName>
    </submittedName>
</protein>
<sequence>METHVPVEAELITNMTATSIDNYKRYETEESRKKPVKKNRHRSSSSLAGSSNNNPNEENSARALFRRSSSLSKDFADATIESALNRALKHEREDEKSISILKPASAQNHRGIPWQFPKIRKGIRTRKHISLTHRKSPTNKVFNQITALKGKNLQEQSLSSEDESEPMTPDLSSAFSSFQHNCQDRRTHGEIQCCSSKSLSKKYQPKLFEDIVGHEIIVKALSSAVQKEKVAPLYLFHGPSGTGKTSVARIFPMALNCESNSQTKPCWSCRCCSRSLYIMDLCSGSRISGFQRIRTLLQSTTFIQTVSGFKVFIIEECHSLTMEAWEEIVDVAETGYSTNVVFVMITENPNTMPRAISSRCQKFCFPKLKDMDITLKLARIVAREKIGIERDALKLVISKAEGSMREAENILDQLVGLVPHNKLLDLLTTAISSDTIKTVRSTRELIVSGVQPQTLVSQLASLITVILSGATEAATSSSPTSSKDNRLLRNGSQLTNNQSQRLSHALKILVETGKQLSSSSDPTTWVVEALLQIASEQIPNRISTDTVLPRDVLIPSDDKYVAENREQSNITTNDQNTSSESIYKTKICTSTTVRGEPKSPDLAQLGNMEEVWQNMLGKVQNGCVKELLCRQVKLASMTISSANAIAHLIFERPEDKLAAQMSEETISEALGNAFGRPVTVNMSLEPMQMKIIKGTGISTTKSQFDCGHSRQQQGSSFLPASESPSSPNAGGVVMSRSKSQKSSYVSENNFRPMKLQQITEMSKSQENSPPRGQESRIARPQQILPFSGFLSQGDGDASAEPGIDRSIRDQSPRGATNITKATKAKHKWMSLSTIQHGDASVEQYSQDLLFENANMDREKRKRRDSRIQKSSKTNKDQQSLQNGTSR</sequence>
<dbReference type="NCBIfam" id="TIGR02397">
    <property type="entry name" value="dnaX_nterm"/>
    <property type="match status" value="1"/>
</dbReference>
<reference evidence="9 10" key="1">
    <citation type="journal article" date="2017" name="Mol. Plant">
        <title>The Genome of Medicinal Plant Macleaya cordata Provides New Insights into Benzylisoquinoline Alkaloids Metabolism.</title>
        <authorList>
            <person name="Liu X."/>
            <person name="Liu Y."/>
            <person name="Huang P."/>
            <person name="Ma Y."/>
            <person name="Qing Z."/>
            <person name="Tang Q."/>
            <person name="Cao H."/>
            <person name="Cheng P."/>
            <person name="Zheng Y."/>
            <person name="Yuan Z."/>
            <person name="Zhou Y."/>
            <person name="Liu J."/>
            <person name="Tang Z."/>
            <person name="Zhuo Y."/>
            <person name="Zhang Y."/>
            <person name="Yu L."/>
            <person name="Huang J."/>
            <person name="Yang P."/>
            <person name="Peng Q."/>
            <person name="Zhang J."/>
            <person name="Jiang W."/>
            <person name="Zhang Z."/>
            <person name="Lin K."/>
            <person name="Ro D.K."/>
            <person name="Chen X."/>
            <person name="Xiong X."/>
            <person name="Shang Y."/>
            <person name="Huang S."/>
            <person name="Zeng J."/>
        </authorList>
    </citation>
    <scope>NUCLEOTIDE SEQUENCE [LARGE SCALE GENOMIC DNA]</scope>
    <source>
        <strain evidence="10">cv. BLH2017</strain>
        <tissue evidence="9">Root</tissue>
    </source>
</reference>
<feature type="region of interest" description="Disordered" evidence="6">
    <location>
        <begin position="851"/>
        <end position="886"/>
    </location>
</feature>
<dbReference type="Gene3D" id="1.10.8.60">
    <property type="match status" value="1"/>
</dbReference>
<dbReference type="GO" id="GO:0006261">
    <property type="term" value="P:DNA-templated DNA replication"/>
    <property type="evidence" value="ECO:0007669"/>
    <property type="project" value="TreeGrafter"/>
</dbReference>
<dbReference type="Pfam" id="PF22608">
    <property type="entry name" value="DNAX_ATPase_lid"/>
    <property type="match status" value="1"/>
</dbReference>
<proteinExistence type="inferred from homology"/>
<dbReference type="OMA" id="KPCWSCR"/>
<evidence type="ECO:0000259" key="7">
    <source>
        <dbReference type="Pfam" id="PF22608"/>
    </source>
</evidence>
<dbReference type="InterPro" id="IPR027417">
    <property type="entry name" value="P-loop_NTPase"/>
</dbReference>
<evidence type="ECO:0000259" key="8">
    <source>
        <dbReference type="Pfam" id="PF23007"/>
    </source>
</evidence>
<feature type="compositionally biased region" description="Basic residues" evidence="6">
    <location>
        <begin position="34"/>
        <end position="43"/>
    </location>
</feature>
<dbReference type="AlphaFoldDB" id="A0A200QFM5"/>
<dbReference type="Pfam" id="PF13177">
    <property type="entry name" value="DNA_pol3_delta2"/>
    <property type="match status" value="1"/>
</dbReference>
<dbReference type="PANTHER" id="PTHR11669:SF51">
    <property type="entry name" value="AAA+ ATPASE DOMAIN-CONTAINING PROTEIN"/>
    <property type="match status" value="1"/>
</dbReference>
<dbReference type="PANTHER" id="PTHR11669">
    <property type="entry name" value="REPLICATION FACTOR C / DNA POLYMERASE III GAMMA-TAU SUBUNIT"/>
    <property type="match status" value="1"/>
</dbReference>
<dbReference type="STRING" id="56857.A0A200QFM5"/>
<evidence type="ECO:0000256" key="1">
    <source>
        <dbReference type="ARBA" id="ARBA00006360"/>
    </source>
</evidence>
<feature type="compositionally biased region" description="Low complexity" evidence="6">
    <location>
        <begin position="44"/>
        <end position="60"/>
    </location>
</feature>
<dbReference type="InterPro" id="IPR054506">
    <property type="entry name" value="DnaA_N-like_STI"/>
</dbReference>
<name>A0A200QFM5_MACCD</name>
<dbReference type="OrthoDB" id="1906110at2759"/>
<keyword evidence="3" id="KW-0547">Nucleotide-binding</keyword>
<dbReference type="GO" id="GO:0046872">
    <property type="term" value="F:metal ion binding"/>
    <property type="evidence" value="ECO:0007669"/>
    <property type="project" value="UniProtKB-KW"/>
</dbReference>
<accession>A0A200QFM5</accession>
<dbReference type="GO" id="GO:0005663">
    <property type="term" value="C:DNA replication factor C complex"/>
    <property type="evidence" value="ECO:0007669"/>
    <property type="project" value="TreeGrafter"/>
</dbReference>
<feature type="compositionally biased region" description="Basic and acidic residues" evidence="6">
    <location>
        <begin position="802"/>
        <end position="811"/>
    </location>
</feature>
<dbReference type="InterPro" id="IPR012763">
    <property type="entry name" value="DNA_pol_III_sug/sutau_N"/>
</dbReference>
<dbReference type="CDD" id="cd00009">
    <property type="entry name" value="AAA"/>
    <property type="match status" value="1"/>
</dbReference>
<dbReference type="InParanoid" id="A0A200QFM5"/>
<dbReference type="Gene3D" id="3.40.50.300">
    <property type="entry name" value="P-loop containing nucleotide triphosphate hydrolases"/>
    <property type="match status" value="1"/>
</dbReference>
<evidence type="ECO:0000256" key="3">
    <source>
        <dbReference type="ARBA" id="ARBA00022741"/>
    </source>
</evidence>
<dbReference type="InterPro" id="IPR045085">
    <property type="entry name" value="HLD_clamp_pol_III_gamma_tau"/>
</dbReference>
<evidence type="ECO:0000313" key="9">
    <source>
        <dbReference type="EMBL" id="OVA09308.1"/>
    </source>
</evidence>
<dbReference type="GO" id="GO:0003887">
    <property type="term" value="F:DNA-directed DNA polymerase activity"/>
    <property type="evidence" value="ECO:0007669"/>
    <property type="project" value="InterPro"/>
</dbReference>
<keyword evidence="10" id="KW-1185">Reference proteome</keyword>
<organism evidence="9 10">
    <name type="scientific">Macleaya cordata</name>
    <name type="common">Five-seeded plume-poppy</name>
    <name type="synonym">Bocconia cordata</name>
    <dbReference type="NCBI Taxonomy" id="56857"/>
    <lineage>
        <taxon>Eukaryota</taxon>
        <taxon>Viridiplantae</taxon>
        <taxon>Streptophyta</taxon>
        <taxon>Embryophyta</taxon>
        <taxon>Tracheophyta</taxon>
        <taxon>Spermatophyta</taxon>
        <taxon>Magnoliopsida</taxon>
        <taxon>Ranunculales</taxon>
        <taxon>Papaveraceae</taxon>
        <taxon>Papaveroideae</taxon>
        <taxon>Macleaya</taxon>
    </lineage>
</organism>
<keyword evidence="4" id="KW-0862">Zinc</keyword>
<feature type="region of interest" description="Disordered" evidence="6">
    <location>
        <begin position="23"/>
        <end position="60"/>
    </location>
</feature>
<dbReference type="Proteomes" id="UP000195402">
    <property type="component" value="Unassembled WGS sequence"/>
</dbReference>
<comment type="caution">
    <text evidence="9">The sequence shown here is derived from an EMBL/GenBank/DDBJ whole genome shotgun (WGS) entry which is preliminary data.</text>
</comment>
<evidence type="ECO:0000256" key="2">
    <source>
        <dbReference type="ARBA" id="ARBA00022723"/>
    </source>
</evidence>
<dbReference type="EMBL" id="MVGT01002135">
    <property type="protein sequence ID" value="OVA09308.1"/>
    <property type="molecule type" value="Genomic_DNA"/>
</dbReference>
<evidence type="ECO:0000313" key="10">
    <source>
        <dbReference type="Proteomes" id="UP000195402"/>
    </source>
</evidence>
<gene>
    <name evidence="9" type="ORF">BVC80_897g11</name>
</gene>
<dbReference type="Pfam" id="PF23007">
    <property type="entry name" value="DnaA_N-like_STI"/>
    <property type="match status" value="1"/>
</dbReference>
<feature type="compositionally biased region" description="Basic and acidic residues" evidence="6">
    <location>
        <begin position="23"/>
        <end position="33"/>
    </location>
</feature>
<feature type="domain" description="STICHEL DnaA-N-like alpha-beta" evidence="8">
    <location>
        <begin position="606"/>
        <end position="684"/>
    </location>
</feature>
<feature type="compositionally biased region" description="Low complexity" evidence="6">
    <location>
        <begin position="715"/>
        <end position="746"/>
    </location>
</feature>
<evidence type="ECO:0000256" key="6">
    <source>
        <dbReference type="SAM" id="MobiDB-lite"/>
    </source>
</evidence>
<feature type="domain" description="DNA polymerase III subunit gamma/tau helical lid" evidence="7">
    <location>
        <begin position="373"/>
        <end position="414"/>
    </location>
</feature>
<comment type="similarity">
    <text evidence="1">Belongs to the DnaX/STICHEL family.</text>
</comment>
<evidence type="ECO:0000256" key="5">
    <source>
        <dbReference type="ARBA" id="ARBA00022840"/>
    </source>
</evidence>
<feature type="compositionally biased region" description="Polar residues" evidence="6">
    <location>
        <begin position="700"/>
        <end position="714"/>
    </location>
</feature>
<keyword evidence="2" id="KW-0479">Metal-binding</keyword>
<feature type="region of interest" description="Disordered" evidence="6">
    <location>
        <begin position="700"/>
        <end position="824"/>
    </location>
</feature>